<feature type="region of interest" description="Disordered" evidence="1">
    <location>
        <begin position="1"/>
        <end position="22"/>
    </location>
</feature>
<dbReference type="AlphaFoldDB" id="F8A594"/>
<dbReference type="RefSeq" id="WP_013884855.1">
    <property type="nucleotide sequence ID" value="NC_015671.1"/>
</dbReference>
<keyword evidence="2" id="KW-0812">Transmembrane</keyword>
<reference evidence="5" key="1">
    <citation type="submission" date="2011-04" db="EMBL/GenBank/DDBJ databases">
        <title>Complete sequence of Cellvibrio gilvus ATCC 13127.</title>
        <authorList>
            <person name="Lucas S."/>
            <person name="Han J."/>
            <person name="Lapidus A."/>
            <person name="Cheng J.-F."/>
            <person name="Goodwin L."/>
            <person name="Pitluck S."/>
            <person name="Peters L."/>
            <person name="Munk A."/>
            <person name="Detter J.C."/>
            <person name="Han C."/>
            <person name="Tapia R."/>
            <person name="Land M."/>
            <person name="Hauser L."/>
            <person name="Kyrpides N."/>
            <person name="Ivanova N."/>
            <person name="Ovchinnikova G."/>
            <person name="Pagani I."/>
            <person name="Mead D."/>
            <person name="Brumm P."/>
            <person name="Woyke T."/>
        </authorList>
    </citation>
    <scope>NUCLEOTIDE SEQUENCE [LARGE SCALE GENOMIC DNA]</scope>
    <source>
        <strain evidence="5">ATCC 13127 / NRRL B-14078</strain>
    </source>
</reference>
<keyword evidence="5" id="KW-1185">Reference proteome</keyword>
<dbReference type="Pfam" id="PF13349">
    <property type="entry name" value="DUF4097"/>
    <property type="match status" value="1"/>
</dbReference>
<organism evidence="4 5">
    <name type="scientific">Cellulomonas gilvus (strain ATCC 13127 / NRRL B-14078)</name>
    <name type="common">Cellvibrio gilvus</name>
    <dbReference type="NCBI Taxonomy" id="593907"/>
    <lineage>
        <taxon>Bacteria</taxon>
        <taxon>Bacillati</taxon>
        <taxon>Actinomycetota</taxon>
        <taxon>Actinomycetes</taxon>
        <taxon>Micrococcales</taxon>
        <taxon>Cellulomonadaceae</taxon>
        <taxon>Cellulomonas</taxon>
    </lineage>
</organism>
<evidence type="ECO:0000256" key="1">
    <source>
        <dbReference type="SAM" id="MobiDB-lite"/>
    </source>
</evidence>
<dbReference type="STRING" id="593907.Celgi_2844"/>
<dbReference type="eggNOG" id="COG3595">
    <property type="taxonomic scope" value="Bacteria"/>
</dbReference>
<dbReference type="Proteomes" id="UP000000485">
    <property type="component" value="Chromosome"/>
</dbReference>
<evidence type="ECO:0000313" key="5">
    <source>
        <dbReference type="Proteomes" id="UP000000485"/>
    </source>
</evidence>
<protein>
    <recommendedName>
        <fullName evidence="3">DUF4097 domain-containing protein</fullName>
    </recommendedName>
</protein>
<proteinExistence type="predicted"/>
<keyword evidence="2" id="KW-1133">Transmembrane helix</keyword>
<dbReference type="EMBL" id="CP002665">
    <property type="protein sequence ID" value="AEI13338.1"/>
    <property type="molecule type" value="Genomic_DNA"/>
</dbReference>
<feature type="transmembrane region" description="Helical" evidence="2">
    <location>
        <begin position="27"/>
        <end position="51"/>
    </location>
</feature>
<dbReference type="HOGENOM" id="CLU_068453_0_0_11"/>
<keyword evidence="2" id="KW-0472">Membrane</keyword>
<dbReference type="InterPro" id="IPR025164">
    <property type="entry name" value="Toastrack_DUF4097"/>
</dbReference>
<evidence type="ECO:0000259" key="3">
    <source>
        <dbReference type="Pfam" id="PF13349"/>
    </source>
</evidence>
<evidence type="ECO:0000313" key="4">
    <source>
        <dbReference type="EMBL" id="AEI13338.1"/>
    </source>
</evidence>
<accession>F8A594</accession>
<dbReference type="Gene3D" id="2.160.20.120">
    <property type="match status" value="1"/>
</dbReference>
<sequence length="303" mass="31317">MTTVLDKPATTPPAPAPPARSGVNRTLAWVGGSLGLAAMIWSSLTLVSLIAREESSGSATYAAAPVVELVADGRVEVTGAQTDEVSVERSARFAFSDPSYSAQVRGDRLVVEHRCAWRWVLQCSTDLTVTVPQGTALIVRTTDGSIRAEGVLGNAELRSDNGKIVARSLGGDLRVDASNGSVEVSDVVGSVKAWSSNGRIEVRGAASADARTSNGDVDVLDVDGAVVASSSNGHVEVAQARSDITATSDNGSVKVYGTGLPVALEIRSSNGSETIEAPTDPGADVRVIIRSSNGDVSYLSPIR</sequence>
<gene>
    <name evidence="4" type="ordered locus">Celgi_2844</name>
</gene>
<name>F8A594_CELGA</name>
<evidence type="ECO:0000256" key="2">
    <source>
        <dbReference type="SAM" id="Phobius"/>
    </source>
</evidence>
<dbReference type="KEGG" id="cga:Celgi_2844"/>
<dbReference type="OrthoDB" id="4822900at2"/>
<feature type="domain" description="DUF4097" evidence="3">
    <location>
        <begin position="75"/>
        <end position="277"/>
    </location>
</feature>